<dbReference type="GO" id="GO:0097354">
    <property type="term" value="P:prenylation"/>
    <property type="evidence" value="ECO:0007669"/>
    <property type="project" value="UniProtKB-UniRule"/>
</dbReference>
<dbReference type="Gene3D" id="1.25.40.120">
    <property type="entry name" value="Protein prenylyltransferase"/>
    <property type="match status" value="1"/>
</dbReference>
<keyword evidence="6" id="KW-0677">Repeat</keyword>
<evidence type="ECO:0000256" key="3">
    <source>
        <dbReference type="ARBA" id="ARBA00014772"/>
    </source>
</evidence>
<evidence type="ECO:0000313" key="11">
    <source>
        <dbReference type="EMBL" id="CAD8223832.1"/>
    </source>
</evidence>
<protein>
    <recommendedName>
        <fullName evidence="3 9">Geranylgeranyl transferase type-2 subunit alpha</fullName>
        <ecNumber evidence="2 9">2.5.1.60</ecNumber>
    </recommendedName>
    <alternativeName>
        <fullName evidence="7 9">Geranylgeranyl transferase type II subunit alpha</fullName>
    </alternativeName>
</protein>
<dbReference type="Pfam" id="PF01239">
    <property type="entry name" value="PPTA"/>
    <property type="match status" value="4"/>
</dbReference>
<evidence type="ECO:0000256" key="5">
    <source>
        <dbReference type="ARBA" id="ARBA00022679"/>
    </source>
</evidence>
<keyword evidence="4 9" id="KW-0637">Prenyltransferase</keyword>
<dbReference type="SUPFAM" id="SSF48439">
    <property type="entry name" value="Protein prenylyltransferase"/>
    <property type="match status" value="1"/>
</dbReference>
<organism evidence="11">
    <name type="scientific">Ostreococcus sp. 'lucimarinus'</name>
    <dbReference type="NCBI Taxonomy" id="242159"/>
    <lineage>
        <taxon>Eukaryota</taxon>
        <taxon>Viridiplantae</taxon>
        <taxon>Chlorophyta</taxon>
        <taxon>Mamiellophyceae</taxon>
        <taxon>Mamiellales</taxon>
        <taxon>Bathycoccaceae</taxon>
        <taxon>Ostreococcus</taxon>
    </lineage>
</organism>
<dbReference type="FunFam" id="1.25.40.120:FF:000035">
    <property type="entry name" value="Geranylgeranyl transferase type-2 subunit alpha"/>
    <property type="match status" value="1"/>
</dbReference>
<evidence type="ECO:0000256" key="4">
    <source>
        <dbReference type="ARBA" id="ARBA00022602"/>
    </source>
</evidence>
<dbReference type="PROSITE" id="PS51147">
    <property type="entry name" value="PFTA"/>
    <property type="match status" value="4"/>
</dbReference>
<sequence>MKACEKLLGLCPEILTAWNYRRETIEARTGDAATTSEGGDEGEGEGEGDWWSDELRVSETALRNNPKSYPSWYHRKWVLRRMIEAFGTEEGKARETLEREAKLCADMLNADDRNFHCWAYRRFVAEKLGRGVDEELQYTLTKIENNFSNYSAWHYRSAILESRGAADAETLEREFELASNAFYTEPEDQSAWMYHRWLTSRARAIEDAKDRESLLERERQTCREVSDLEPTCKWPLLALASLGDEHPREMFQNLAALDPARGGYYRERRSE</sequence>
<gene>
    <name evidence="11" type="ORF">OLUC0939_LOCUS4556</name>
</gene>
<dbReference type="GO" id="GO:0004663">
    <property type="term" value="F:Rab geranylgeranyltransferase activity"/>
    <property type="evidence" value="ECO:0007669"/>
    <property type="project" value="UniProtKB-UniRule"/>
</dbReference>
<feature type="region of interest" description="Disordered" evidence="10">
    <location>
        <begin position="29"/>
        <end position="50"/>
    </location>
</feature>
<feature type="compositionally biased region" description="Acidic residues" evidence="10">
    <location>
        <begin position="38"/>
        <end position="50"/>
    </location>
</feature>
<evidence type="ECO:0000256" key="8">
    <source>
        <dbReference type="ARBA" id="ARBA00047658"/>
    </source>
</evidence>
<evidence type="ECO:0000256" key="9">
    <source>
        <dbReference type="RuleBase" id="RU367120"/>
    </source>
</evidence>
<evidence type="ECO:0000256" key="1">
    <source>
        <dbReference type="ARBA" id="ARBA00006734"/>
    </source>
</evidence>
<comment type="similarity">
    <text evidence="1 9">Belongs to the protein prenyltransferase subunit alpha family.</text>
</comment>
<dbReference type="PANTHER" id="PTHR11129">
    <property type="entry name" value="PROTEIN FARNESYLTRANSFERASE ALPHA SUBUNIT/RAB GERANYLGERANYL TRANSFERASE ALPHA SUBUNIT"/>
    <property type="match status" value="1"/>
</dbReference>
<dbReference type="AlphaFoldDB" id="A0A7R9T3K0"/>
<dbReference type="EC" id="2.5.1.60" evidence="2 9"/>
<evidence type="ECO:0000256" key="10">
    <source>
        <dbReference type="SAM" id="MobiDB-lite"/>
    </source>
</evidence>
<dbReference type="EMBL" id="HBDX01005290">
    <property type="protein sequence ID" value="CAD8223832.1"/>
    <property type="molecule type" value="Transcribed_RNA"/>
</dbReference>
<dbReference type="InterPro" id="IPR002088">
    <property type="entry name" value="Prenyl_trans_a"/>
</dbReference>
<proteinExistence type="inferred from homology"/>
<keyword evidence="5 9" id="KW-0808">Transferase</keyword>
<reference evidence="11" key="1">
    <citation type="submission" date="2021-01" db="EMBL/GenBank/DDBJ databases">
        <authorList>
            <person name="Corre E."/>
            <person name="Pelletier E."/>
            <person name="Niang G."/>
            <person name="Scheremetjew M."/>
            <person name="Finn R."/>
            <person name="Kale V."/>
            <person name="Holt S."/>
            <person name="Cochrane G."/>
            <person name="Meng A."/>
            <person name="Brown T."/>
            <person name="Cohen L."/>
        </authorList>
    </citation>
    <scope>NUCLEOTIDE SEQUENCE</scope>
    <source>
        <strain evidence="11">Clade-A-BCC118000</strain>
    </source>
</reference>
<evidence type="ECO:0000256" key="6">
    <source>
        <dbReference type="ARBA" id="ARBA00022737"/>
    </source>
</evidence>
<evidence type="ECO:0000256" key="7">
    <source>
        <dbReference type="ARBA" id="ARBA00031267"/>
    </source>
</evidence>
<dbReference type="PANTHER" id="PTHR11129:SF2">
    <property type="entry name" value="GERANYLGERANYL TRANSFERASE TYPE-2 SUBUNIT ALPHA"/>
    <property type="match status" value="1"/>
</dbReference>
<comment type="catalytic activity">
    <reaction evidence="8 9">
        <text>geranylgeranyl diphosphate + L-cysteinyl-[protein] = S-geranylgeranyl-L-cysteinyl-[protein] + diphosphate</text>
        <dbReference type="Rhea" id="RHEA:21240"/>
        <dbReference type="Rhea" id="RHEA-COMP:10131"/>
        <dbReference type="Rhea" id="RHEA-COMP:11537"/>
        <dbReference type="ChEBI" id="CHEBI:29950"/>
        <dbReference type="ChEBI" id="CHEBI:33019"/>
        <dbReference type="ChEBI" id="CHEBI:57533"/>
        <dbReference type="ChEBI" id="CHEBI:86021"/>
        <dbReference type="EC" id="2.5.1.60"/>
    </reaction>
</comment>
<accession>A0A7R9T3K0</accession>
<dbReference type="GO" id="GO:0005968">
    <property type="term" value="C:Rab-protein geranylgeranyltransferase complex"/>
    <property type="evidence" value="ECO:0007669"/>
    <property type="project" value="TreeGrafter"/>
</dbReference>
<name>A0A7R9T3K0_9CHLO</name>
<comment type="function">
    <text evidence="9">Catalyzes the transfer of a geranyl-geranyl moiety from geranyl-geranyl pyrophosphate to cysteines occuring in specific C-terminal amino acid sequences.</text>
</comment>
<evidence type="ECO:0000256" key="2">
    <source>
        <dbReference type="ARBA" id="ARBA00012656"/>
    </source>
</evidence>